<evidence type="ECO:0000313" key="2">
    <source>
        <dbReference type="EMBL" id="KAG2406165.1"/>
    </source>
</evidence>
<proteinExistence type="predicted"/>
<evidence type="ECO:0000313" key="5">
    <source>
        <dbReference type="Proteomes" id="UP000743370"/>
    </source>
</evidence>
<feature type="compositionally biased region" description="Pro residues" evidence="1">
    <location>
        <begin position="10"/>
        <end position="26"/>
    </location>
</feature>
<protein>
    <submittedName>
        <fullName evidence="3">Uncharacterized protein</fullName>
    </submittedName>
</protein>
<evidence type="ECO:0000313" key="3">
    <source>
        <dbReference type="EMBL" id="KOM39012.1"/>
    </source>
</evidence>
<dbReference type="AlphaFoldDB" id="A0A0L9U8P9"/>
<reference evidence="4" key="1">
    <citation type="journal article" date="2015" name="Proc. Natl. Acad. Sci. U.S.A.">
        <title>Genome sequencing of adzuki bean (Vigna angularis) provides insight into high starch and low fat accumulation and domestication.</title>
        <authorList>
            <person name="Yang K."/>
            <person name="Tian Z."/>
            <person name="Chen C."/>
            <person name="Luo L."/>
            <person name="Zhao B."/>
            <person name="Wang Z."/>
            <person name="Yu L."/>
            <person name="Li Y."/>
            <person name="Sun Y."/>
            <person name="Li W."/>
            <person name="Chen Y."/>
            <person name="Li Y."/>
            <person name="Zhang Y."/>
            <person name="Ai D."/>
            <person name="Zhao J."/>
            <person name="Shang C."/>
            <person name="Ma Y."/>
            <person name="Wu B."/>
            <person name="Wang M."/>
            <person name="Gao L."/>
            <person name="Sun D."/>
            <person name="Zhang P."/>
            <person name="Guo F."/>
            <person name="Wang W."/>
            <person name="Li Y."/>
            <person name="Wang J."/>
            <person name="Varshney R.K."/>
            <person name="Wang J."/>
            <person name="Ling H.Q."/>
            <person name="Wan P."/>
        </authorList>
    </citation>
    <scope>NUCLEOTIDE SEQUENCE</scope>
    <source>
        <strain evidence="4">cv. Jingnong 6</strain>
    </source>
</reference>
<dbReference type="Proteomes" id="UP000743370">
    <property type="component" value="Unassembled WGS sequence"/>
</dbReference>
<dbReference type="Proteomes" id="UP000053144">
    <property type="component" value="Chromosome 3"/>
</dbReference>
<feature type="region of interest" description="Disordered" evidence="1">
    <location>
        <begin position="1"/>
        <end position="46"/>
    </location>
</feature>
<evidence type="ECO:0000256" key="1">
    <source>
        <dbReference type="SAM" id="MobiDB-lite"/>
    </source>
</evidence>
<name>A0A0L9U8P9_PHAAN</name>
<sequence length="91" mass="9722">MSTIYSSSPSPSPPSSQAPMPPPPPFSSLGHSQSRRQPLADTAATSNPCQQLAPTLLLGFCSVFAIPIKIVIPHNGVFFKVSKITTMFRPK</sequence>
<dbReference type="Gramene" id="KOM39012">
    <property type="protein sequence ID" value="KOM39012"/>
    <property type="gene ID" value="LR48_Vigan03g239400"/>
</dbReference>
<dbReference type="EMBL" id="JABFOF010000002">
    <property type="protein sequence ID" value="KAG2406165.1"/>
    <property type="molecule type" value="Genomic_DNA"/>
</dbReference>
<organism evidence="3 4">
    <name type="scientific">Phaseolus angularis</name>
    <name type="common">Azuki bean</name>
    <name type="synonym">Vigna angularis</name>
    <dbReference type="NCBI Taxonomy" id="3914"/>
    <lineage>
        <taxon>Eukaryota</taxon>
        <taxon>Viridiplantae</taxon>
        <taxon>Streptophyta</taxon>
        <taxon>Embryophyta</taxon>
        <taxon>Tracheophyta</taxon>
        <taxon>Spermatophyta</taxon>
        <taxon>Magnoliopsida</taxon>
        <taxon>eudicotyledons</taxon>
        <taxon>Gunneridae</taxon>
        <taxon>Pentapetalae</taxon>
        <taxon>rosids</taxon>
        <taxon>fabids</taxon>
        <taxon>Fabales</taxon>
        <taxon>Fabaceae</taxon>
        <taxon>Papilionoideae</taxon>
        <taxon>50 kb inversion clade</taxon>
        <taxon>NPAAA clade</taxon>
        <taxon>indigoferoid/millettioid clade</taxon>
        <taxon>Phaseoleae</taxon>
        <taxon>Vigna</taxon>
    </lineage>
</organism>
<reference evidence="2 5" key="3">
    <citation type="submission" date="2020-05" db="EMBL/GenBank/DDBJ databases">
        <title>Vigna angularis (adzuki bean) Var. LongXiaoDou No. 4 denovo assembly.</title>
        <authorList>
            <person name="Xiang H."/>
        </authorList>
    </citation>
    <scope>NUCLEOTIDE SEQUENCE [LARGE SCALE GENOMIC DNA]</scope>
    <source>
        <tissue evidence="2">Leaf</tissue>
    </source>
</reference>
<reference evidence="3" key="2">
    <citation type="submission" date="2015-02" db="EMBL/GenBank/DDBJ databases">
        <authorList>
            <person name="Chooi Y.-H."/>
        </authorList>
    </citation>
    <scope>NUCLEOTIDE SEQUENCE</scope>
    <source>
        <tissue evidence="3">Seedling</tissue>
    </source>
</reference>
<accession>A0A0L9U8P9</accession>
<evidence type="ECO:0000313" key="4">
    <source>
        <dbReference type="Proteomes" id="UP000053144"/>
    </source>
</evidence>
<gene>
    <name evidence="2" type="ORF">HKW66_Vig0054210</name>
    <name evidence="3" type="ORF">LR48_Vigan03g239400</name>
</gene>
<dbReference type="EMBL" id="CM003373">
    <property type="protein sequence ID" value="KOM39012.1"/>
    <property type="molecule type" value="Genomic_DNA"/>
</dbReference>